<dbReference type="EMBL" id="QSBY01000010">
    <property type="protein sequence ID" value="RHW69125.1"/>
    <property type="molecule type" value="Genomic_DNA"/>
</dbReference>
<dbReference type="SUPFAM" id="SSF56104">
    <property type="entry name" value="SAICAR synthase-like"/>
    <property type="match status" value="1"/>
</dbReference>
<dbReference type="InterPro" id="IPR023610">
    <property type="entry name" value="PInositol-4/5-P-5/4-kinase"/>
</dbReference>
<evidence type="ECO:0000313" key="4">
    <source>
        <dbReference type="EMBL" id="RHW69125.1"/>
    </source>
</evidence>
<dbReference type="InterPro" id="IPR002498">
    <property type="entry name" value="PInositol-4-P-4/5-kinase_core"/>
</dbReference>
<dbReference type="Proteomes" id="UP000266743">
    <property type="component" value="Chromosome 10"/>
</dbReference>
<dbReference type="GO" id="GO:0046854">
    <property type="term" value="P:phosphatidylinositol phosphate biosynthetic process"/>
    <property type="evidence" value="ECO:0007669"/>
    <property type="project" value="TreeGrafter"/>
</dbReference>
<dbReference type="PANTHER" id="PTHR23086">
    <property type="entry name" value="PHOSPHATIDYLINOSITOL-4-PHOSPHATE 5-KINASE"/>
    <property type="match status" value="1"/>
</dbReference>
<dbReference type="Gene3D" id="3.30.800.10">
    <property type="entry name" value="Phosphatidylinositol Phosphate Kinase II Beta"/>
    <property type="match status" value="1"/>
</dbReference>
<dbReference type="GO" id="GO:0005524">
    <property type="term" value="F:ATP binding"/>
    <property type="evidence" value="ECO:0007669"/>
    <property type="project" value="UniProtKB-UniRule"/>
</dbReference>
<protein>
    <submittedName>
        <fullName evidence="4">Phosphatidylinositol-4-phosphate 5-kinase</fullName>
    </submittedName>
</protein>
<dbReference type="PANTHER" id="PTHR23086:SF144">
    <property type="entry name" value="5-KINASE, PUTATIVE-RELATED"/>
    <property type="match status" value="1"/>
</dbReference>
<organism evidence="4 5">
    <name type="scientific">Trypanosoma brucei equiperdum</name>
    <dbReference type="NCBI Taxonomy" id="630700"/>
    <lineage>
        <taxon>Eukaryota</taxon>
        <taxon>Discoba</taxon>
        <taxon>Euglenozoa</taxon>
        <taxon>Kinetoplastea</taxon>
        <taxon>Metakinetoplastina</taxon>
        <taxon>Trypanosomatida</taxon>
        <taxon>Trypanosomatidae</taxon>
        <taxon>Trypanosoma</taxon>
    </lineage>
</organism>
<dbReference type="AlphaFoldDB" id="A0A3L6KYH2"/>
<feature type="region of interest" description="Disordered" evidence="2">
    <location>
        <begin position="28"/>
        <end position="55"/>
    </location>
</feature>
<gene>
    <name evidence="4" type="ORF">DPX39_100053300</name>
</gene>
<dbReference type="Pfam" id="PF01504">
    <property type="entry name" value="PIP5K"/>
    <property type="match status" value="1"/>
</dbReference>
<evidence type="ECO:0000259" key="3">
    <source>
        <dbReference type="PROSITE" id="PS51455"/>
    </source>
</evidence>
<name>A0A3L6KYH2_9TRYP</name>
<evidence type="ECO:0000313" key="5">
    <source>
        <dbReference type="Proteomes" id="UP000266743"/>
    </source>
</evidence>
<reference evidence="4 5" key="1">
    <citation type="submission" date="2018-09" db="EMBL/GenBank/DDBJ databases">
        <title>whole genome sequence of T. equiperdum IVM-t1 strain.</title>
        <authorList>
            <person name="Suganuma K."/>
        </authorList>
    </citation>
    <scope>NUCLEOTIDE SEQUENCE [LARGE SCALE GENOMIC DNA]</scope>
    <source>
        <strain evidence="4 5">IVM-t1</strain>
    </source>
</reference>
<evidence type="ECO:0000256" key="2">
    <source>
        <dbReference type="SAM" id="MobiDB-lite"/>
    </source>
</evidence>
<dbReference type="InterPro" id="IPR027483">
    <property type="entry name" value="PInositol-4-P-4/5-kinase_C_sf"/>
</dbReference>
<accession>A0A3L6KYH2</accession>
<dbReference type="GO" id="GO:0016308">
    <property type="term" value="F:1-phosphatidylinositol-4-phosphate 5-kinase activity"/>
    <property type="evidence" value="ECO:0007669"/>
    <property type="project" value="TreeGrafter"/>
</dbReference>
<dbReference type="PROSITE" id="PS51455">
    <property type="entry name" value="PIPK"/>
    <property type="match status" value="1"/>
</dbReference>
<feature type="domain" description="PIPK" evidence="3">
    <location>
        <begin position="23"/>
        <end position="433"/>
    </location>
</feature>
<dbReference type="CDD" id="cd00139">
    <property type="entry name" value="PIPKc"/>
    <property type="match status" value="1"/>
</dbReference>
<dbReference type="SMART" id="SM00330">
    <property type="entry name" value="PIPKc"/>
    <property type="match status" value="1"/>
</dbReference>
<comment type="caution">
    <text evidence="4">The sequence shown here is derived from an EMBL/GenBank/DDBJ whole genome shotgun (WGS) entry which is preliminary data.</text>
</comment>
<dbReference type="Gene3D" id="3.30.810.10">
    <property type="entry name" value="2-Layer Sandwich"/>
    <property type="match status" value="1"/>
</dbReference>
<keyword evidence="1" id="KW-0808">Transferase</keyword>
<proteinExistence type="predicted"/>
<keyword evidence="1 4" id="KW-0418">Kinase</keyword>
<dbReference type="GO" id="GO:0005886">
    <property type="term" value="C:plasma membrane"/>
    <property type="evidence" value="ECO:0007669"/>
    <property type="project" value="TreeGrafter"/>
</dbReference>
<feature type="compositionally biased region" description="Basic and acidic residues" evidence="2">
    <location>
        <begin position="33"/>
        <end position="46"/>
    </location>
</feature>
<evidence type="ECO:0000256" key="1">
    <source>
        <dbReference type="PROSITE-ProRule" id="PRU00781"/>
    </source>
</evidence>
<keyword evidence="1" id="KW-0067">ATP-binding</keyword>
<keyword evidence="1" id="KW-0547">Nucleotide-binding</keyword>
<sequence>MGSCQAVCGAATSGKGLTGRQVAAALKYASKPSGEEHEERSKLTEDAEKEQEDNNCEDNMVALEQITEEECRNGRRLSVLCPYGNGKEPMNVYEYAPDVFYLLRKLDGFDKKTFADEWDLPNERQDLELSEGRSMALFLESKSKHLLCKIIAKVEVDVLLHLLPRYAKHFHEHSNTLLMRFYMLLRVEVRGELGYVLCFGDVFAPCRTLNEKWDLKGRRPKPGKYKHFAKLFQHPYDSTTGQSTTPGTDTTQYFPSGTGISGLKGMPKATDKNKLATKKDKDLTRYFWLDKEQREKLLLTLRDDCKFLASVGLMDYSLLIGVAYKEKGISNPTKRLRSMRMPYPRCRPPEGAMENRPEWTMKHGGEREFSEGIFSLYNQEVYYIGVIDVLTPYTFKKKLAKLFKSFLWRMDTLSTIPPLKYCERILQFTEDIFRSHVDGKIPPPEK</sequence>
<dbReference type="InterPro" id="IPR027484">
    <property type="entry name" value="PInositol-4-P-5-kinase_N"/>
</dbReference>